<evidence type="ECO:0000256" key="1">
    <source>
        <dbReference type="ARBA" id="ARBA00023125"/>
    </source>
</evidence>
<keyword evidence="1 2" id="KW-0238">DNA-binding</keyword>
<feature type="domain" description="HTH tetR-type" evidence="3">
    <location>
        <begin position="1"/>
        <end position="56"/>
    </location>
</feature>
<reference evidence="4" key="1">
    <citation type="journal article" date="2021" name="PeerJ">
        <title>Extensive microbial diversity within the chicken gut microbiome revealed by metagenomics and culture.</title>
        <authorList>
            <person name="Gilroy R."/>
            <person name="Ravi A."/>
            <person name="Getino M."/>
            <person name="Pursley I."/>
            <person name="Horton D.L."/>
            <person name="Alikhan N.F."/>
            <person name="Baker D."/>
            <person name="Gharbi K."/>
            <person name="Hall N."/>
            <person name="Watson M."/>
            <person name="Adriaenssens E.M."/>
            <person name="Foster-Nyarko E."/>
            <person name="Jarju S."/>
            <person name="Secka A."/>
            <person name="Antonio M."/>
            <person name="Oren A."/>
            <person name="Chaudhuri R.R."/>
            <person name="La Ragione R."/>
            <person name="Hildebrand F."/>
            <person name="Pallen M.J."/>
        </authorList>
    </citation>
    <scope>NUCLEOTIDE SEQUENCE</scope>
    <source>
        <strain evidence="4">ChiHejej3B27-3195</strain>
    </source>
</reference>
<dbReference type="GO" id="GO:0003677">
    <property type="term" value="F:DNA binding"/>
    <property type="evidence" value="ECO:0007669"/>
    <property type="project" value="UniProtKB-UniRule"/>
</dbReference>
<evidence type="ECO:0000313" key="4">
    <source>
        <dbReference type="EMBL" id="HIX00790.1"/>
    </source>
</evidence>
<dbReference type="SUPFAM" id="SSF46689">
    <property type="entry name" value="Homeodomain-like"/>
    <property type="match status" value="1"/>
</dbReference>
<dbReference type="Pfam" id="PF00440">
    <property type="entry name" value="TetR_N"/>
    <property type="match status" value="1"/>
</dbReference>
<proteinExistence type="predicted"/>
<comment type="caution">
    <text evidence="4">The sequence shown here is derived from an EMBL/GenBank/DDBJ whole genome shotgun (WGS) entry which is preliminary data.</text>
</comment>
<protein>
    <submittedName>
        <fullName evidence="4">TetR/AcrR family transcriptional regulator</fullName>
    </submittedName>
</protein>
<evidence type="ECO:0000259" key="3">
    <source>
        <dbReference type="PROSITE" id="PS50977"/>
    </source>
</evidence>
<name>A0A9D2A9C3_9MICC</name>
<sequence>MITDHAIAVLAEGGARALSHQAVDKAAGLAKGSTSYYFRTRRDLVIATIERVREHSREAFEESPTPLTITPRTAATLMEAQLRLLAEARRHEALAVFSLLPEVADDIELSAQLAGCLFSRDLAKKLLIALGGSDADRLSLDLIDFLTGILFRLLFRQRHTEDADAMPIADSLQRFLMIASSTC</sequence>
<dbReference type="Gene3D" id="1.10.357.10">
    <property type="entry name" value="Tetracycline Repressor, domain 2"/>
    <property type="match status" value="1"/>
</dbReference>
<reference evidence="4" key="2">
    <citation type="submission" date="2021-04" db="EMBL/GenBank/DDBJ databases">
        <authorList>
            <person name="Gilroy R."/>
        </authorList>
    </citation>
    <scope>NUCLEOTIDE SEQUENCE</scope>
    <source>
        <strain evidence="4">ChiHejej3B27-3195</strain>
    </source>
</reference>
<dbReference type="EMBL" id="DXGD01000436">
    <property type="protein sequence ID" value="HIX00790.1"/>
    <property type="molecule type" value="Genomic_DNA"/>
</dbReference>
<evidence type="ECO:0000256" key="2">
    <source>
        <dbReference type="PROSITE-ProRule" id="PRU00335"/>
    </source>
</evidence>
<accession>A0A9D2A9C3</accession>
<dbReference type="InterPro" id="IPR001647">
    <property type="entry name" value="HTH_TetR"/>
</dbReference>
<feature type="DNA-binding region" description="H-T-H motif" evidence="2">
    <location>
        <begin position="19"/>
        <end position="38"/>
    </location>
</feature>
<evidence type="ECO:0000313" key="5">
    <source>
        <dbReference type="Proteomes" id="UP000824151"/>
    </source>
</evidence>
<dbReference type="InterPro" id="IPR009057">
    <property type="entry name" value="Homeodomain-like_sf"/>
</dbReference>
<dbReference type="AlphaFoldDB" id="A0A9D2A9C3"/>
<dbReference type="Proteomes" id="UP000824151">
    <property type="component" value="Unassembled WGS sequence"/>
</dbReference>
<organism evidence="4 5">
    <name type="scientific">Candidatus Nesterenkonia stercoripullorum</name>
    <dbReference type="NCBI Taxonomy" id="2838701"/>
    <lineage>
        <taxon>Bacteria</taxon>
        <taxon>Bacillati</taxon>
        <taxon>Actinomycetota</taxon>
        <taxon>Actinomycetes</taxon>
        <taxon>Micrococcales</taxon>
        <taxon>Micrococcaceae</taxon>
        <taxon>Nesterenkonia</taxon>
    </lineage>
</organism>
<gene>
    <name evidence="4" type="ORF">H9871_11700</name>
</gene>
<dbReference type="PROSITE" id="PS50977">
    <property type="entry name" value="HTH_TETR_2"/>
    <property type="match status" value="1"/>
</dbReference>